<dbReference type="Pfam" id="PF09948">
    <property type="entry name" value="PpoB2"/>
    <property type="match status" value="1"/>
</dbReference>
<evidence type="ECO:0000313" key="2">
    <source>
        <dbReference type="EMBL" id="UTI63312.1"/>
    </source>
</evidence>
<dbReference type="Proteomes" id="UP001056035">
    <property type="component" value="Chromosome"/>
</dbReference>
<evidence type="ECO:0000313" key="3">
    <source>
        <dbReference type="Proteomes" id="UP001056035"/>
    </source>
</evidence>
<accession>A0ABY5DRD6</accession>
<feature type="transmembrane region" description="Helical" evidence="1">
    <location>
        <begin position="129"/>
        <end position="149"/>
    </location>
</feature>
<organism evidence="2 3">
    <name type="scientific">Paraconexibacter antarcticus</name>
    <dbReference type="NCBI Taxonomy" id="2949664"/>
    <lineage>
        <taxon>Bacteria</taxon>
        <taxon>Bacillati</taxon>
        <taxon>Actinomycetota</taxon>
        <taxon>Thermoleophilia</taxon>
        <taxon>Solirubrobacterales</taxon>
        <taxon>Paraconexibacteraceae</taxon>
        <taxon>Paraconexibacter</taxon>
    </lineage>
</organism>
<name>A0ABY5DRD6_9ACTN</name>
<keyword evidence="1" id="KW-0472">Membrane</keyword>
<keyword evidence="3" id="KW-1185">Reference proteome</keyword>
<proteinExistence type="predicted"/>
<gene>
    <name evidence="2" type="ORF">NBH00_18375</name>
</gene>
<keyword evidence="1" id="KW-0812">Transmembrane</keyword>
<feature type="transmembrane region" description="Helical" evidence="1">
    <location>
        <begin position="94"/>
        <end position="117"/>
    </location>
</feature>
<feature type="transmembrane region" description="Helical" evidence="1">
    <location>
        <begin position="59"/>
        <end position="82"/>
    </location>
</feature>
<sequence>MPDAGVQVSPSPAIRDGVARRTVPMVLLALAAVGWWWSVKVAGDMSGGGMDAMAGPMSLGAFVVAWLAMMAAMMLPAVLPVVKLYGLAAARGTVAPAPLFVAGYLVLWTTLALPAFVAWRALEMPLADGAAWAGRVAGATLLAAAVWQVSPVKSACLRHCRSPMGVFLRFGGDARRPAGAMRMGFVHGAYCIGCCWALFAVLVAAASMSVVWLVVFTVLIFAEKNLPSGERFALAAACALAALGAALLIAPSLITHIT</sequence>
<dbReference type="InterPro" id="IPR018688">
    <property type="entry name" value="PpoB2-like"/>
</dbReference>
<dbReference type="EMBL" id="CP098502">
    <property type="protein sequence ID" value="UTI63312.1"/>
    <property type="molecule type" value="Genomic_DNA"/>
</dbReference>
<feature type="transmembrane region" description="Helical" evidence="1">
    <location>
        <begin position="22"/>
        <end position="39"/>
    </location>
</feature>
<feature type="transmembrane region" description="Helical" evidence="1">
    <location>
        <begin position="189"/>
        <end position="222"/>
    </location>
</feature>
<evidence type="ECO:0000256" key="1">
    <source>
        <dbReference type="SAM" id="Phobius"/>
    </source>
</evidence>
<keyword evidence="1" id="KW-1133">Transmembrane helix</keyword>
<dbReference type="RefSeq" id="WP_254570040.1">
    <property type="nucleotide sequence ID" value="NZ_CP098502.1"/>
</dbReference>
<protein>
    <submittedName>
        <fullName evidence="2">DUF2182 domain-containing protein</fullName>
    </submittedName>
</protein>
<feature type="transmembrane region" description="Helical" evidence="1">
    <location>
        <begin position="234"/>
        <end position="254"/>
    </location>
</feature>
<reference evidence="2 3" key="1">
    <citation type="submission" date="2022-06" db="EMBL/GenBank/DDBJ databases">
        <title>Paraconexibacter antarcticus.</title>
        <authorList>
            <person name="Kim C.S."/>
        </authorList>
    </citation>
    <scope>NUCLEOTIDE SEQUENCE [LARGE SCALE GENOMIC DNA]</scope>
    <source>
        <strain evidence="2 3">02-257</strain>
    </source>
</reference>